<sequence>MDGTGIALLSIGAVVSLLGILIFVNLVFYRTGEANDAAAAGASSDPSGGTKDGNMEVMGKLGEAIVEIAAISAEDRHGSSITVGCCCGGGGGVGGGGGCGGPGGRCGGGGCGGGGCGGVGGGGGGGGCGGGGGG</sequence>
<comment type="caution">
    <text evidence="2">The sequence shown here is derived from an EMBL/GenBank/DDBJ whole genome shotgun (WGS) entry which is preliminary data.</text>
</comment>
<protein>
    <recommendedName>
        <fullName evidence="4">Loricrin-like</fullName>
    </recommendedName>
</protein>
<evidence type="ECO:0000256" key="1">
    <source>
        <dbReference type="SAM" id="Phobius"/>
    </source>
</evidence>
<evidence type="ECO:0000313" key="2">
    <source>
        <dbReference type="EMBL" id="OWM67178.1"/>
    </source>
</evidence>
<dbReference type="EMBL" id="MTKT01005400">
    <property type="protein sequence ID" value="OWM67178.1"/>
    <property type="molecule type" value="Genomic_DNA"/>
</dbReference>
<organism evidence="2 3">
    <name type="scientific">Punica granatum</name>
    <name type="common">Pomegranate</name>
    <dbReference type="NCBI Taxonomy" id="22663"/>
    <lineage>
        <taxon>Eukaryota</taxon>
        <taxon>Viridiplantae</taxon>
        <taxon>Streptophyta</taxon>
        <taxon>Embryophyta</taxon>
        <taxon>Tracheophyta</taxon>
        <taxon>Spermatophyta</taxon>
        <taxon>Magnoliopsida</taxon>
        <taxon>eudicotyledons</taxon>
        <taxon>Gunneridae</taxon>
        <taxon>Pentapetalae</taxon>
        <taxon>rosids</taxon>
        <taxon>malvids</taxon>
        <taxon>Myrtales</taxon>
        <taxon>Lythraceae</taxon>
        <taxon>Punica</taxon>
    </lineage>
</organism>
<proteinExistence type="predicted"/>
<evidence type="ECO:0000313" key="3">
    <source>
        <dbReference type="Proteomes" id="UP000197138"/>
    </source>
</evidence>
<dbReference type="Proteomes" id="UP000197138">
    <property type="component" value="Unassembled WGS sequence"/>
</dbReference>
<gene>
    <name evidence="2" type="ORF">CDL15_Pgr000630</name>
</gene>
<keyword evidence="1" id="KW-0812">Transmembrane</keyword>
<keyword evidence="1" id="KW-1133">Transmembrane helix</keyword>
<feature type="transmembrane region" description="Helical" evidence="1">
    <location>
        <begin position="6"/>
        <end position="28"/>
    </location>
</feature>
<accession>A0A218W3Y8</accession>
<name>A0A218W3Y8_PUNGR</name>
<reference evidence="3" key="1">
    <citation type="journal article" date="2017" name="Plant J.">
        <title>The pomegranate (Punica granatum L.) genome and the genomics of punicalagin biosynthesis.</title>
        <authorList>
            <person name="Qin G."/>
            <person name="Xu C."/>
            <person name="Ming R."/>
            <person name="Tang H."/>
            <person name="Guyot R."/>
            <person name="Kramer E.M."/>
            <person name="Hu Y."/>
            <person name="Yi X."/>
            <person name="Qi Y."/>
            <person name="Xu X."/>
            <person name="Gao Z."/>
            <person name="Pan H."/>
            <person name="Jian J."/>
            <person name="Tian Y."/>
            <person name="Yue Z."/>
            <person name="Xu Y."/>
        </authorList>
    </citation>
    <scope>NUCLEOTIDE SEQUENCE [LARGE SCALE GENOMIC DNA]</scope>
    <source>
        <strain evidence="3">cv. Dabenzi</strain>
    </source>
</reference>
<dbReference type="AlphaFoldDB" id="A0A218W3Y8"/>
<keyword evidence="1" id="KW-0472">Membrane</keyword>
<evidence type="ECO:0008006" key="4">
    <source>
        <dbReference type="Google" id="ProtNLM"/>
    </source>
</evidence>